<name>A0A6M5CJP3_PSEFL</name>
<dbReference type="NCBIfam" id="NF010318">
    <property type="entry name" value="PRK13755.1"/>
    <property type="match status" value="1"/>
</dbReference>
<reference evidence="2" key="1">
    <citation type="submission" date="2020-04" db="EMBL/GenBank/DDBJ databases">
        <authorList>
            <person name="Hall J.P.J."/>
        </authorList>
    </citation>
    <scope>NUCLEOTIDE SEQUENCE</scope>
    <source>
        <strain evidence="2">SBW25</strain>
    </source>
</reference>
<keyword evidence="1" id="KW-1133">Transmembrane helix</keyword>
<accession>A0A6M5CJP3</accession>
<feature type="transmembrane region" description="Helical" evidence="1">
    <location>
        <begin position="78"/>
        <end position="98"/>
    </location>
</feature>
<dbReference type="InterPro" id="IPR004891">
    <property type="entry name" value="Mercury-R_MerC"/>
</dbReference>
<protein>
    <submittedName>
        <fullName evidence="2">Mercuric ion transport protein MerC</fullName>
    </submittedName>
</protein>
<feature type="transmembrane region" description="Helical" evidence="1">
    <location>
        <begin position="12"/>
        <end position="42"/>
    </location>
</feature>
<organism evidence="2">
    <name type="scientific">Pseudomonas fluorescens</name>
    <dbReference type="NCBI Taxonomy" id="294"/>
    <lineage>
        <taxon>Bacteria</taxon>
        <taxon>Pseudomonadati</taxon>
        <taxon>Pseudomonadota</taxon>
        <taxon>Gammaproteobacteria</taxon>
        <taxon>Pseudomonadales</taxon>
        <taxon>Pseudomonadaceae</taxon>
        <taxon>Pseudomonas</taxon>
    </lineage>
</organism>
<keyword evidence="1" id="KW-0472">Membrane</keyword>
<proteinExistence type="predicted"/>
<dbReference type="AlphaFoldDB" id="A0A6M5CJP3"/>
<keyword evidence="1" id="KW-0812">Transmembrane</keyword>
<dbReference type="Pfam" id="PF03203">
    <property type="entry name" value="MerC"/>
    <property type="match status" value="1"/>
</dbReference>
<evidence type="ECO:0000256" key="1">
    <source>
        <dbReference type="SAM" id="Phobius"/>
    </source>
</evidence>
<dbReference type="GO" id="GO:0016020">
    <property type="term" value="C:membrane"/>
    <property type="evidence" value="ECO:0007669"/>
    <property type="project" value="InterPro"/>
</dbReference>
<feature type="transmembrane region" description="Helical" evidence="1">
    <location>
        <begin position="48"/>
        <end position="71"/>
    </location>
</feature>
<sequence length="141" mass="14604">MGITTRIADKAGALGTIVSAMGCAACFPAIASLGAAIGLGFLSQYEGLFIGILLPMFAGIALLANAIAWLSHRQWQRTALGTIGPALVLVAVFFMRAYGWHSGALLYVGLALMVGVSIWDFVSPAHRRCGPEGGALPSTRG</sequence>
<feature type="transmembrane region" description="Helical" evidence="1">
    <location>
        <begin position="104"/>
        <end position="122"/>
    </location>
</feature>
<dbReference type="PROSITE" id="PS51257">
    <property type="entry name" value="PROKAR_LIPOPROTEIN"/>
    <property type="match status" value="1"/>
</dbReference>
<dbReference type="EMBL" id="MT279197">
    <property type="protein sequence ID" value="QJT73637.1"/>
    <property type="molecule type" value="Genomic_DNA"/>
</dbReference>
<dbReference type="NCBIfam" id="NF033784">
    <property type="entry name" value="transport_merC"/>
    <property type="match status" value="1"/>
</dbReference>
<evidence type="ECO:0000313" key="2">
    <source>
        <dbReference type="EMBL" id="QJT73637.1"/>
    </source>
</evidence>
<dbReference type="GO" id="GO:0015097">
    <property type="term" value="F:mercury ion transmembrane transporter activity"/>
    <property type="evidence" value="ECO:0007669"/>
    <property type="project" value="InterPro"/>
</dbReference>